<gene>
    <name evidence="1" type="ORF">ERS852470_00713</name>
</gene>
<evidence type="ECO:0000313" key="2">
    <source>
        <dbReference type="Proteomes" id="UP000095558"/>
    </source>
</evidence>
<dbReference type="GeneID" id="83012422"/>
<evidence type="ECO:0000313" key="1">
    <source>
        <dbReference type="EMBL" id="CUN78660.1"/>
    </source>
</evidence>
<proteinExistence type="predicted"/>
<sequence>MEAIRILEVYPESFRANIYTDDPFRMIGLIDVDIEYTYGIERVTLAFYRSSGTNSGKIQGLWYPIVGIKIKNGKFTEFSSDINIIMKNSTRQGKGKKGWLAKSIFFSKKIDANYQKRGFSYGRHYEKLLGIGELLRQLYNKQKYIYDNSLSAKEYNKILYSEEIKQGNKLSQKVNFDNFIKDVFEQR</sequence>
<protein>
    <submittedName>
        <fullName evidence="1">Uncharacterized protein</fullName>
    </submittedName>
</protein>
<dbReference type="EMBL" id="CYZV01000006">
    <property type="protein sequence ID" value="CUN78660.1"/>
    <property type="molecule type" value="Genomic_DNA"/>
</dbReference>
<dbReference type="Proteomes" id="UP000095558">
    <property type="component" value="Unassembled WGS sequence"/>
</dbReference>
<reference evidence="1 2" key="1">
    <citation type="submission" date="2015-09" db="EMBL/GenBank/DDBJ databases">
        <authorList>
            <consortium name="Pathogen Informatics"/>
        </authorList>
    </citation>
    <scope>NUCLEOTIDE SEQUENCE [LARGE SCALE GENOMIC DNA]</scope>
    <source>
        <strain evidence="1 2">2789STDY5834855</strain>
    </source>
</reference>
<dbReference type="AlphaFoldDB" id="A0A173ZSV4"/>
<dbReference type="RefSeq" id="WP_042399657.1">
    <property type="nucleotide sequence ID" value="NZ_CYYT01000004.1"/>
</dbReference>
<name>A0A173ZSV4_9CLOT</name>
<organism evidence="1 2">
    <name type="scientific">Clostridium disporicum</name>
    <dbReference type="NCBI Taxonomy" id="84024"/>
    <lineage>
        <taxon>Bacteria</taxon>
        <taxon>Bacillati</taxon>
        <taxon>Bacillota</taxon>
        <taxon>Clostridia</taxon>
        <taxon>Eubacteriales</taxon>
        <taxon>Clostridiaceae</taxon>
        <taxon>Clostridium</taxon>
    </lineage>
</organism>
<accession>A0A173ZSV4</accession>